<protein>
    <recommendedName>
        <fullName evidence="8">Holo-[acyl-carrier-protein] synthase</fullName>
        <shortName evidence="8">Holo-ACP synthase</shortName>
        <ecNumber evidence="8">2.7.8.7</ecNumber>
    </recommendedName>
    <alternativeName>
        <fullName evidence="8">4'-phosphopantetheinyl transferase AcpS</fullName>
    </alternativeName>
</protein>
<dbReference type="InterPro" id="IPR037143">
    <property type="entry name" value="4-PPantetheinyl_Trfase_dom_sf"/>
</dbReference>
<dbReference type="GO" id="GO:0008897">
    <property type="term" value="F:holo-[acyl-carrier-protein] synthase activity"/>
    <property type="evidence" value="ECO:0007669"/>
    <property type="project" value="UniProtKB-UniRule"/>
</dbReference>
<evidence type="ECO:0000256" key="6">
    <source>
        <dbReference type="ARBA" id="ARBA00023098"/>
    </source>
</evidence>
<sequence length="129" mass="13500">MNTIAIGLDLVELDRFRLLYGAFDSDVLDRVFTARELAFEGTDADRLSRLAARFAVKEAVLKTVGGLQDGIAWTDIELLSDGVSAPHVEVSGGARAAATALGISDWLVSVTHGTQSAAAVALAIGDGRT</sequence>
<dbReference type="Proteomes" id="UP000248301">
    <property type="component" value="Unassembled WGS sequence"/>
</dbReference>
<evidence type="ECO:0000256" key="7">
    <source>
        <dbReference type="ARBA" id="ARBA00023160"/>
    </source>
</evidence>
<feature type="binding site" evidence="8">
    <location>
        <position position="9"/>
    </location>
    <ligand>
        <name>Mg(2+)</name>
        <dbReference type="ChEBI" id="CHEBI:18420"/>
    </ligand>
</feature>
<evidence type="ECO:0000256" key="1">
    <source>
        <dbReference type="ARBA" id="ARBA00022516"/>
    </source>
</evidence>
<evidence type="ECO:0000313" key="10">
    <source>
        <dbReference type="EMBL" id="PYD59814.1"/>
    </source>
</evidence>
<evidence type="ECO:0000256" key="3">
    <source>
        <dbReference type="ARBA" id="ARBA00022723"/>
    </source>
</evidence>
<evidence type="ECO:0000256" key="8">
    <source>
        <dbReference type="HAMAP-Rule" id="MF_00101"/>
    </source>
</evidence>
<evidence type="ECO:0000256" key="5">
    <source>
        <dbReference type="ARBA" id="ARBA00022842"/>
    </source>
</evidence>
<dbReference type="RefSeq" id="WP_110914803.1">
    <property type="nucleotide sequence ID" value="NZ_NKUF01000109.1"/>
</dbReference>
<dbReference type="OrthoDB" id="517356at2"/>
<dbReference type="EC" id="2.7.8.7" evidence="8"/>
<comment type="cofactor">
    <cofactor evidence="8">
        <name>Mg(2+)</name>
        <dbReference type="ChEBI" id="CHEBI:18420"/>
    </cofactor>
</comment>
<dbReference type="HAMAP" id="MF_00101">
    <property type="entry name" value="AcpS"/>
    <property type="match status" value="1"/>
</dbReference>
<organism evidence="10 11">
    <name type="scientific">Gluconacetobacter entanii</name>
    <dbReference type="NCBI Taxonomy" id="108528"/>
    <lineage>
        <taxon>Bacteria</taxon>
        <taxon>Pseudomonadati</taxon>
        <taxon>Pseudomonadota</taxon>
        <taxon>Alphaproteobacteria</taxon>
        <taxon>Acetobacterales</taxon>
        <taxon>Acetobacteraceae</taxon>
        <taxon>Gluconacetobacter</taxon>
    </lineage>
</organism>
<keyword evidence="5 8" id="KW-0460">Magnesium</keyword>
<feature type="domain" description="4'-phosphopantetheinyl transferase" evidence="9">
    <location>
        <begin position="5"/>
        <end position="102"/>
    </location>
</feature>
<dbReference type="GO" id="GO:0006633">
    <property type="term" value="P:fatty acid biosynthetic process"/>
    <property type="evidence" value="ECO:0007669"/>
    <property type="project" value="UniProtKB-UniRule"/>
</dbReference>
<gene>
    <name evidence="8" type="primary">acpS</name>
    <name evidence="10" type="ORF">CFR72_16480</name>
</gene>
<comment type="function">
    <text evidence="8">Transfers the 4'-phosphopantetheine moiety from coenzyme A to a Ser of acyl-carrier-protein.</text>
</comment>
<dbReference type="InterPro" id="IPR008278">
    <property type="entry name" value="4-PPantetheinyl_Trfase_dom"/>
</dbReference>
<dbReference type="Gene3D" id="3.90.470.20">
    <property type="entry name" value="4'-phosphopantetheinyl transferase domain"/>
    <property type="match status" value="1"/>
</dbReference>
<dbReference type="NCBIfam" id="TIGR00556">
    <property type="entry name" value="pantethn_trn"/>
    <property type="match status" value="1"/>
</dbReference>
<keyword evidence="2 8" id="KW-0808">Transferase</keyword>
<dbReference type="EMBL" id="NKUF01000109">
    <property type="protein sequence ID" value="PYD59814.1"/>
    <property type="molecule type" value="Genomic_DNA"/>
</dbReference>
<keyword evidence="6 8" id="KW-0443">Lipid metabolism</keyword>
<keyword evidence="3 8" id="KW-0479">Metal-binding</keyword>
<dbReference type="Pfam" id="PF01648">
    <property type="entry name" value="ACPS"/>
    <property type="match status" value="1"/>
</dbReference>
<dbReference type="GO" id="GO:0000287">
    <property type="term" value="F:magnesium ion binding"/>
    <property type="evidence" value="ECO:0007669"/>
    <property type="project" value="UniProtKB-UniRule"/>
</dbReference>
<keyword evidence="7 8" id="KW-0275">Fatty acid biosynthesis</keyword>
<keyword evidence="4 8" id="KW-0276">Fatty acid metabolism</keyword>
<dbReference type="SUPFAM" id="SSF56214">
    <property type="entry name" value="4'-phosphopantetheinyl transferase"/>
    <property type="match status" value="1"/>
</dbReference>
<evidence type="ECO:0000256" key="2">
    <source>
        <dbReference type="ARBA" id="ARBA00022679"/>
    </source>
</evidence>
<name>A0A318PMN9_9PROT</name>
<feature type="binding site" evidence="8">
    <location>
        <position position="58"/>
    </location>
    <ligand>
        <name>Mg(2+)</name>
        <dbReference type="ChEBI" id="CHEBI:18420"/>
    </ligand>
</feature>
<reference evidence="10 11" key="1">
    <citation type="submission" date="2017-07" db="EMBL/GenBank/DDBJ databases">
        <title>A draft genome sequence of Gluconacetobacter entanii LTH 4560.</title>
        <authorList>
            <person name="Skraban J."/>
            <person name="Cleenwerck I."/>
            <person name="Vandamme P."/>
            <person name="Trcek J."/>
        </authorList>
    </citation>
    <scope>NUCLEOTIDE SEQUENCE [LARGE SCALE GENOMIC DNA]</scope>
    <source>
        <strain evidence="10 11">LTH 4560</strain>
    </source>
</reference>
<keyword evidence="8" id="KW-0963">Cytoplasm</keyword>
<dbReference type="InterPro" id="IPR004568">
    <property type="entry name" value="Ppantetheine-prot_Trfase_dom"/>
</dbReference>
<proteinExistence type="inferred from homology"/>
<dbReference type="GO" id="GO:0005737">
    <property type="term" value="C:cytoplasm"/>
    <property type="evidence" value="ECO:0007669"/>
    <property type="project" value="UniProtKB-SubCell"/>
</dbReference>
<comment type="subcellular location">
    <subcellularLocation>
        <location evidence="8">Cytoplasm</location>
    </subcellularLocation>
</comment>
<comment type="caution">
    <text evidence="10">The sequence shown here is derived from an EMBL/GenBank/DDBJ whole genome shotgun (WGS) entry which is preliminary data.</text>
</comment>
<evidence type="ECO:0000259" key="9">
    <source>
        <dbReference type="Pfam" id="PF01648"/>
    </source>
</evidence>
<dbReference type="AlphaFoldDB" id="A0A318PMN9"/>
<evidence type="ECO:0000313" key="11">
    <source>
        <dbReference type="Proteomes" id="UP000248301"/>
    </source>
</evidence>
<comment type="catalytic activity">
    <reaction evidence="8">
        <text>apo-[ACP] + CoA = holo-[ACP] + adenosine 3',5'-bisphosphate + H(+)</text>
        <dbReference type="Rhea" id="RHEA:12068"/>
        <dbReference type="Rhea" id="RHEA-COMP:9685"/>
        <dbReference type="Rhea" id="RHEA-COMP:9690"/>
        <dbReference type="ChEBI" id="CHEBI:15378"/>
        <dbReference type="ChEBI" id="CHEBI:29999"/>
        <dbReference type="ChEBI" id="CHEBI:57287"/>
        <dbReference type="ChEBI" id="CHEBI:58343"/>
        <dbReference type="ChEBI" id="CHEBI:64479"/>
        <dbReference type="EC" id="2.7.8.7"/>
    </reaction>
</comment>
<evidence type="ECO:0000256" key="4">
    <source>
        <dbReference type="ARBA" id="ARBA00022832"/>
    </source>
</evidence>
<dbReference type="InterPro" id="IPR002582">
    <property type="entry name" value="ACPS"/>
</dbReference>
<accession>A0A318PMN9</accession>
<keyword evidence="1 8" id="KW-0444">Lipid biosynthesis</keyword>
<comment type="similarity">
    <text evidence="8">Belongs to the P-Pant transferase superfamily. AcpS family.</text>
</comment>